<organism evidence="1 2">
    <name type="scientific">Rangifer tarandus platyrhynchus</name>
    <name type="common">Svalbard reindeer</name>
    <dbReference type="NCBI Taxonomy" id="3082113"/>
    <lineage>
        <taxon>Eukaryota</taxon>
        <taxon>Metazoa</taxon>
        <taxon>Chordata</taxon>
        <taxon>Craniata</taxon>
        <taxon>Vertebrata</taxon>
        <taxon>Euteleostomi</taxon>
        <taxon>Mammalia</taxon>
        <taxon>Eutheria</taxon>
        <taxon>Laurasiatheria</taxon>
        <taxon>Artiodactyla</taxon>
        <taxon>Ruminantia</taxon>
        <taxon>Pecora</taxon>
        <taxon>Cervidae</taxon>
        <taxon>Odocoileinae</taxon>
        <taxon>Rangifer</taxon>
    </lineage>
</organism>
<reference evidence="1" key="2">
    <citation type="submission" date="2025-03" db="EMBL/GenBank/DDBJ databases">
        <authorList>
            <consortium name="ELIXIR-Norway"/>
            <consortium name="Elixir Norway"/>
        </authorList>
    </citation>
    <scope>NUCLEOTIDE SEQUENCE</scope>
</reference>
<name>A0AC59Y7V1_RANTA</name>
<sequence>MNFKILEVFKTSASFTGGKQYKVSSAVLSPSQCSGEVSQRPKDKSTYFCVAGEDVGLGPRTEVGVGRRGSAVFSVSLLPASLDPTARRQPPGGFLWWRHILPSYVDPA</sequence>
<gene>
    <name evidence="1" type="ORF">MRATA1EN22A_LOCUS2893</name>
</gene>
<proteinExistence type="predicted"/>
<evidence type="ECO:0000313" key="2">
    <source>
        <dbReference type="Proteomes" id="UP001162501"/>
    </source>
</evidence>
<feature type="non-terminal residue" evidence="1">
    <location>
        <position position="108"/>
    </location>
</feature>
<dbReference type="Proteomes" id="UP001162501">
    <property type="component" value="Chromosome 11"/>
</dbReference>
<protein>
    <submittedName>
        <fullName evidence="1">Uncharacterized protein</fullName>
    </submittedName>
</protein>
<feature type="non-terminal residue" evidence="1">
    <location>
        <position position="1"/>
    </location>
</feature>
<accession>A0AC59Y7V1</accession>
<dbReference type="EMBL" id="OX596095">
    <property type="protein sequence ID" value="CAM9465867.1"/>
    <property type="molecule type" value="Genomic_DNA"/>
</dbReference>
<reference evidence="1" key="1">
    <citation type="submission" date="2023-05" db="EMBL/GenBank/DDBJ databases">
        <authorList>
            <consortium name="ELIXIR-Norway"/>
        </authorList>
    </citation>
    <scope>NUCLEOTIDE SEQUENCE</scope>
</reference>
<evidence type="ECO:0000313" key="1">
    <source>
        <dbReference type="EMBL" id="CAM9465867.1"/>
    </source>
</evidence>